<dbReference type="AlphaFoldDB" id="A0A7R8Z138"/>
<protein>
    <recommendedName>
        <fullName evidence="7">MICOS complex subunit</fullName>
    </recommendedName>
</protein>
<dbReference type="OrthoDB" id="5973346at2759"/>
<gene>
    <name evidence="8" type="ORF">HERILL_LOCUS15597</name>
</gene>
<dbReference type="GO" id="GO:0042407">
    <property type="term" value="P:cristae formation"/>
    <property type="evidence" value="ECO:0007669"/>
    <property type="project" value="InterPro"/>
</dbReference>
<sequence length="234" mass="25100">MLRRIITTGGPFCLGATAVTVSDGAKSAAPQEKPDNAQYKCKPSDLPLYAPLHAKNKKPEPAEHKDSAIRQNVESGVSVVRKEVFGAYNAVASQTKVLDDTFKKGKDQTKFIVDYLNEPGNTMPRVGAVAIGGLAGFIFALRGGFIRRVLFTTLGAGGVASICYPKEAEVYAQHGIVEAKKYANIAYNFTFGVKPGDDVNAPNWPKIPTNFSELSDTISDMAKSAKDALLSSKK</sequence>
<organism evidence="8 9">
    <name type="scientific">Hermetia illucens</name>
    <name type="common">Black soldier fly</name>
    <dbReference type="NCBI Taxonomy" id="343691"/>
    <lineage>
        <taxon>Eukaryota</taxon>
        <taxon>Metazoa</taxon>
        <taxon>Ecdysozoa</taxon>
        <taxon>Arthropoda</taxon>
        <taxon>Hexapoda</taxon>
        <taxon>Insecta</taxon>
        <taxon>Pterygota</taxon>
        <taxon>Neoptera</taxon>
        <taxon>Endopterygota</taxon>
        <taxon>Diptera</taxon>
        <taxon>Brachycera</taxon>
        <taxon>Stratiomyomorpha</taxon>
        <taxon>Stratiomyidae</taxon>
        <taxon>Hermetiinae</taxon>
        <taxon>Hermetia</taxon>
    </lineage>
</organism>
<evidence type="ECO:0000313" key="8">
    <source>
        <dbReference type="EMBL" id="CAD7093309.1"/>
    </source>
</evidence>
<comment type="similarity">
    <text evidence="2">Belongs to the apolipoprotein O/MICOS complex subunit Mic27 family.</text>
</comment>
<proteinExistence type="inferred from homology"/>
<evidence type="ECO:0000256" key="6">
    <source>
        <dbReference type="ARBA" id="ARBA00023136"/>
    </source>
</evidence>
<keyword evidence="6" id="KW-0472">Membrane</keyword>
<evidence type="ECO:0000256" key="1">
    <source>
        <dbReference type="ARBA" id="ARBA00004325"/>
    </source>
</evidence>
<accession>A0A7R8Z138</accession>
<keyword evidence="5 7" id="KW-0496">Mitochondrion</keyword>
<dbReference type="PANTHER" id="PTHR14564">
    <property type="entry name" value="MICOS COMPLEX SUBUNIT MIC26 / MIC27 FAMILY MEMBER"/>
    <property type="match status" value="1"/>
</dbReference>
<evidence type="ECO:0000256" key="2">
    <source>
        <dbReference type="ARBA" id="ARBA00010904"/>
    </source>
</evidence>
<evidence type="ECO:0000256" key="4">
    <source>
        <dbReference type="ARBA" id="ARBA00022989"/>
    </source>
</evidence>
<evidence type="ECO:0000256" key="7">
    <source>
        <dbReference type="RuleBase" id="RU363021"/>
    </source>
</evidence>
<dbReference type="OMA" id="LCYPRQA"/>
<evidence type="ECO:0000256" key="3">
    <source>
        <dbReference type="ARBA" id="ARBA00022692"/>
    </source>
</evidence>
<keyword evidence="7" id="KW-0999">Mitochondrion inner membrane</keyword>
<comment type="subcellular location">
    <subcellularLocation>
        <location evidence="7">Mitochondrion inner membrane</location>
    </subcellularLocation>
    <subcellularLocation>
        <location evidence="1">Mitochondrion membrane</location>
    </subcellularLocation>
</comment>
<comment type="function">
    <text evidence="7">Component of the MICOS complex, a large protein complex of the mitochondrial inner membrane that plays crucial roles in the maintenance of crista junctions, inner membrane architecture, and formation of contact sites to the outer membrane.</text>
</comment>
<dbReference type="FunCoup" id="A0A7R8Z138">
    <property type="interactions" value="361"/>
</dbReference>
<keyword evidence="4" id="KW-1133">Transmembrane helix</keyword>
<reference evidence="8 9" key="1">
    <citation type="submission" date="2020-11" db="EMBL/GenBank/DDBJ databases">
        <authorList>
            <person name="Wallbank WR R."/>
            <person name="Pardo Diaz C."/>
            <person name="Kozak K."/>
            <person name="Martin S."/>
            <person name="Jiggins C."/>
            <person name="Moest M."/>
            <person name="Warren A I."/>
            <person name="Generalovic N T."/>
            <person name="Byers J.R.P. K."/>
            <person name="Montejo-Kovacevich G."/>
            <person name="Yen C E."/>
        </authorList>
    </citation>
    <scope>NUCLEOTIDE SEQUENCE [LARGE SCALE GENOMIC DNA]</scope>
</reference>
<dbReference type="GO" id="GO:0061617">
    <property type="term" value="C:MICOS complex"/>
    <property type="evidence" value="ECO:0007669"/>
    <property type="project" value="UniProtKB-UniRule"/>
</dbReference>
<comment type="subunit">
    <text evidence="7">Component of the mitochondrial contact site and cristae organizing system (MICOS) complex.</text>
</comment>
<evidence type="ECO:0000313" key="9">
    <source>
        <dbReference type="Proteomes" id="UP000594454"/>
    </source>
</evidence>
<keyword evidence="3" id="KW-0812">Transmembrane</keyword>
<dbReference type="Pfam" id="PF09769">
    <property type="entry name" value="ApoO"/>
    <property type="match status" value="1"/>
</dbReference>
<dbReference type="InterPro" id="IPR019166">
    <property type="entry name" value="MIC26/MIC27"/>
</dbReference>
<dbReference type="EMBL" id="LR899014">
    <property type="protein sequence ID" value="CAD7093309.1"/>
    <property type="molecule type" value="Genomic_DNA"/>
</dbReference>
<evidence type="ECO:0000256" key="5">
    <source>
        <dbReference type="ARBA" id="ARBA00023128"/>
    </source>
</evidence>
<keyword evidence="9" id="KW-1185">Reference proteome</keyword>
<dbReference type="InParanoid" id="A0A7R8Z138"/>
<name>A0A7R8Z138_HERIL</name>
<dbReference type="InterPro" id="IPR033182">
    <property type="entry name" value="MIC26/MIC27_animal"/>
</dbReference>
<dbReference type="Proteomes" id="UP000594454">
    <property type="component" value="Chromosome 6"/>
</dbReference>